<feature type="domain" description="Major facilitator superfamily (MFS) profile" evidence="12">
    <location>
        <begin position="41"/>
        <end position="462"/>
    </location>
</feature>
<gene>
    <name evidence="13" type="ORF">F0L17_02165</name>
</gene>
<evidence type="ECO:0000259" key="12">
    <source>
        <dbReference type="PROSITE" id="PS50850"/>
    </source>
</evidence>
<dbReference type="PANTHER" id="PTHR48020">
    <property type="entry name" value="PROTON MYO-INOSITOL COTRANSPORTER"/>
    <property type="match status" value="1"/>
</dbReference>
<dbReference type="InterPro" id="IPR036259">
    <property type="entry name" value="MFS_trans_sf"/>
</dbReference>
<feature type="transmembrane region" description="Helical" evidence="11">
    <location>
        <begin position="79"/>
        <end position="95"/>
    </location>
</feature>
<dbReference type="InterPro" id="IPR003663">
    <property type="entry name" value="Sugar/inositol_transpt"/>
</dbReference>
<evidence type="ECO:0000256" key="9">
    <source>
        <dbReference type="RuleBase" id="RU003346"/>
    </source>
</evidence>
<dbReference type="PRINTS" id="PR00171">
    <property type="entry name" value="SUGRTRNSPORT"/>
</dbReference>
<feature type="transmembrane region" description="Helical" evidence="11">
    <location>
        <begin position="193"/>
        <end position="214"/>
    </location>
</feature>
<keyword evidence="8 11" id="KW-0472">Membrane</keyword>
<feature type="transmembrane region" description="Helical" evidence="11">
    <location>
        <begin position="107"/>
        <end position="126"/>
    </location>
</feature>
<evidence type="ECO:0000313" key="13">
    <source>
        <dbReference type="EMBL" id="MTE17955.1"/>
    </source>
</evidence>
<reference evidence="13 14" key="1">
    <citation type="submission" date="2019-11" db="EMBL/GenBank/DDBJ databases">
        <authorList>
            <person name="Yuan L."/>
        </authorList>
    </citation>
    <scope>NUCLEOTIDE SEQUENCE [LARGE SCALE GENOMIC DNA]</scope>
    <source>
        <strain evidence="13 14">TRM43335</strain>
    </source>
</reference>
<dbReference type="PROSITE" id="PS00217">
    <property type="entry name" value="SUGAR_TRANSPORT_2"/>
    <property type="match status" value="1"/>
</dbReference>
<feature type="transmembrane region" description="Helical" evidence="11">
    <location>
        <begin position="274"/>
        <end position="297"/>
    </location>
</feature>
<keyword evidence="14" id="KW-1185">Reference proteome</keyword>
<dbReference type="RefSeq" id="WP_155069591.1">
    <property type="nucleotide sequence ID" value="NZ_WIXO01000001.1"/>
</dbReference>
<feature type="compositionally biased region" description="Basic and acidic residues" evidence="10">
    <location>
        <begin position="1"/>
        <end position="10"/>
    </location>
</feature>
<keyword evidence="4" id="KW-1003">Cell membrane</keyword>
<evidence type="ECO:0000256" key="2">
    <source>
        <dbReference type="ARBA" id="ARBA00010992"/>
    </source>
</evidence>
<dbReference type="InterPro" id="IPR050814">
    <property type="entry name" value="Myo-inositol_Transporter"/>
</dbReference>
<evidence type="ECO:0000256" key="5">
    <source>
        <dbReference type="ARBA" id="ARBA00022597"/>
    </source>
</evidence>
<dbReference type="AlphaFoldDB" id="A0A6G2B6Q2"/>
<dbReference type="PANTHER" id="PTHR48020:SF12">
    <property type="entry name" value="PROTON MYO-INOSITOL COTRANSPORTER"/>
    <property type="match status" value="1"/>
</dbReference>
<evidence type="ECO:0000256" key="1">
    <source>
        <dbReference type="ARBA" id="ARBA00004651"/>
    </source>
</evidence>
<keyword evidence="7 11" id="KW-1133">Transmembrane helix</keyword>
<dbReference type="InterPro" id="IPR020846">
    <property type="entry name" value="MFS_dom"/>
</dbReference>
<dbReference type="OrthoDB" id="4008739at2"/>
<feature type="transmembrane region" description="Helical" evidence="11">
    <location>
        <begin position="309"/>
        <end position="333"/>
    </location>
</feature>
<feature type="transmembrane region" description="Helical" evidence="11">
    <location>
        <begin position="373"/>
        <end position="396"/>
    </location>
</feature>
<dbReference type="SUPFAM" id="SSF103473">
    <property type="entry name" value="MFS general substrate transporter"/>
    <property type="match status" value="1"/>
</dbReference>
<keyword evidence="6 11" id="KW-0812">Transmembrane</keyword>
<feature type="transmembrane region" description="Helical" evidence="11">
    <location>
        <begin position="437"/>
        <end position="455"/>
    </location>
</feature>
<feature type="transmembrane region" description="Helical" evidence="11">
    <location>
        <begin position="342"/>
        <end position="361"/>
    </location>
</feature>
<feature type="transmembrane region" description="Helical" evidence="11">
    <location>
        <begin position="408"/>
        <end position="431"/>
    </location>
</feature>
<feature type="transmembrane region" description="Helical" evidence="11">
    <location>
        <begin position="132"/>
        <end position="153"/>
    </location>
</feature>
<comment type="subcellular location">
    <subcellularLocation>
        <location evidence="1">Cell membrane</location>
        <topology evidence="1">Multi-pass membrane protein</topology>
    </subcellularLocation>
</comment>
<dbReference type="GO" id="GO:0022857">
    <property type="term" value="F:transmembrane transporter activity"/>
    <property type="evidence" value="ECO:0007669"/>
    <property type="project" value="InterPro"/>
</dbReference>
<proteinExistence type="inferred from homology"/>
<feature type="transmembrane region" description="Helical" evidence="11">
    <location>
        <begin position="165"/>
        <end position="187"/>
    </location>
</feature>
<protein>
    <submittedName>
        <fullName evidence="13">Sugar porter family MFS transporter</fullName>
    </submittedName>
</protein>
<dbReference type="PROSITE" id="PS50850">
    <property type="entry name" value="MFS"/>
    <property type="match status" value="1"/>
</dbReference>
<dbReference type="InterPro" id="IPR005828">
    <property type="entry name" value="MFS_sugar_transport-like"/>
</dbReference>
<comment type="similarity">
    <text evidence="2 9">Belongs to the major facilitator superfamily. Sugar transporter (TC 2.A.1.1) family.</text>
</comment>
<evidence type="ECO:0000256" key="7">
    <source>
        <dbReference type="ARBA" id="ARBA00022989"/>
    </source>
</evidence>
<dbReference type="GO" id="GO:0005886">
    <property type="term" value="C:plasma membrane"/>
    <property type="evidence" value="ECO:0007669"/>
    <property type="project" value="UniProtKB-SubCell"/>
</dbReference>
<evidence type="ECO:0000256" key="10">
    <source>
        <dbReference type="SAM" id="MobiDB-lite"/>
    </source>
</evidence>
<evidence type="ECO:0000256" key="4">
    <source>
        <dbReference type="ARBA" id="ARBA00022475"/>
    </source>
</evidence>
<comment type="caution">
    <text evidence="13">The sequence shown here is derived from an EMBL/GenBank/DDBJ whole genome shotgun (WGS) entry which is preliminary data.</text>
</comment>
<dbReference type="NCBIfam" id="TIGR00879">
    <property type="entry name" value="SP"/>
    <property type="match status" value="1"/>
</dbReference>
<evidence type="ECO:0000256" key="11">
    <source>
        <dbReference type="SAM" id="Phobius"/>
    </source>
</evidence>
<accession>A0A6G2B6Q2</accession>
<name>A0A6G2B6Q2_9ACTN</name>
<feature type="region of interest" description="Disordered" evidence="10">
    <location>
        <begin position="1"/>
        <end position="28"/>
    </location>
</feature>
<feature type="transmembrane region" description="Helical" evidence="11">
    <location>
        <begin position="36"/>
        <end position="59"/>
    </location>
</feature>
<organism evidence="13 14">
    <name type="scientific">Streptomyces taklimakanensis</name>
    <dbReference type="NCBI Taxonomy" id="2569853"/>
    <lineage>
        <taxon>Bacteria</taxon>
        <taxon>Bacillati</taxon>
        <taxon>Actinomycetota</taxon>
        <taxon>Actinomycetes</taxon>
        <taxon>Kitasatosporales</taxon>
        <taxon>Streptomycetaceae</taxon>
        <taxon>Streptomyces</taxon>
    </lineage>
</organism>
<dbReference type="EMBL" id="WIXO01000001">
    <property type="protein sequence ID" value="MTE17955.1"/>
    <property type="molecule type" value="Genomic_DNA"/>
</dbReference>
<keyword evidence="5" id="KW-0762">Sugar transport</keyword>
<evidence type="ECO:0000256" key="6">
    <source>
        <dbReference type="ARBA" id="ARBA00022692"/>
    </source>
</evidence>
<dbReference type="Pfam" id="PF00083">
    <property type="entry name" value="Sugar_tr"/>
    <property type="match status" value="1"/>
</dbReference>
<dbReference type="InterPro" id="IPR005829">
    <property type="entry name" value="Sugar_transporter_CS"/>
</dbReference>
<dbReference type="Gene3D" id="1.20.1250.20">
    <property type="entry name" value="MFS general substrate transporter like domains"/>
    <property type="match status" value="1"/>
</dbReference>
<keyword evidence="3 9" id="KW-0813">Transport</keyword>
<evidence type="ECO:0000313" key="14">
    <source>
        <dbReference type="Proteomes" id="UP000473014"/>
    </source>
</evidence>
<evidence type="ECO:0000256" key="8">
    <source>
        <dbReference type="ARBA" id="ARBA00023136"/>
    </source>
</evidence>
<sequence>MPEATTDARARGAGAATAGDPGGGAGPPAGGGRRPLLVYAVATVSALGGLLFGYDTGIISGALLYLREDFQLSSREQEIVVSVILVGAMVGALLAGRLSQRYGRRKVVMAVAVVFGVGAVAAAAAPDTLTLILARFVLGLAVGGASNMVPVYIAEMAPPEIRGRLMVLFQLMVAIGQLVSYLCGWALAGSGGWRTMFGLAVIPAVVLVFGMAMLPESPRWLVEHGHRERARSVLERLRRPGEDVDAEIEDIAAVSRGEGRGGWRELRRPWVRPALVVAIGIAAFSQLTGINAIVYYAPTVLADAGFGDSVALLTGIGIGVMLVVAGVAGAILVDKAGRRRTMLWFLPGSGLAMAVLAAAFLGGDGSALQRWTVILSLFAYILFNGIGMQAVVWLIGPEVLPLAVRGPATSLATLSVWGFDLLIAVTALTAINSIGRSGTFFLYALMNVACIVFVVRKVPETRGRSLEEIERSLAGPGARTAATR</sequence>
<dbReference type="Proteomes" id="UP000473014">
    <property type="component" value="Unassembled WGS sequence"/>
</dbReference>
<evidence type="ECO:0000256" key="3">
    <source>
        <dbReference type="ARBA" id="ARBA00022448"/>
    </source>
</evidence>
<dbReference type="FunFam" id="1.20.1250.20:FF:000218">
    <property type="entry name" value="facilitated trehalose transporter Tret1"/>
    <property type="match status" value="1"/>
</dbReference>